<sequence>MSTSSSHHYNLQNVEHFTFTMEATRGVKWWQSAGLIESTMHYRAARKPCGYWFPAAPSTGAAAARTTTKMAKM</sequence>
<protein>
    <submittedName>
        <fullName evidence="1">Unnamed protein product</fullName>
    </submittedName>
</protein>
<dbReference type="AlphaFoldDB" id="A0A9W6U1X9"/>
<dbReference type="EMBL" id="BSXT01000318">
    <property type="protein sequence ID" value="GMF24307.1"/>
    <property type="molecule type" value="Genomic_DNA"/>
</dbReference>
<dbReference type="Proteomes" id="UP001165121">
    <property type="component" value="Unassembled WGS sequence"/>
</dbReference>
<reference evidence="1" key="1">
    <citation type="submission" date="2023-04" db="EMBL/GenBank/DDBJ databases">
        <title>Phytophthora fragariaefolia NBRC 109709.</title>
        <authorList>
            <person name="Ichikawa N."/>
            <person name="Sato H."/>
            <person name="Tonouchi N."/>
        </authorList>
    </citation>
    <scope>NUCLEOTIDE SEQUENCE</scope>
    <source>
        <strain evidence="1">NBRC 109709</strain>
    </source>
</reference>
<evidence type="ECO:0000313" key="1">
    <source>
        <dbReference type="EMBL" id="GMF24307.1"/>
    </source>
</evidence>
<accession>A0A9W6U1X9</accession>
<keyword evidence="2" id="KW-1185">Reference proteome</keyword>
<gene>
    <name evidence="1" type="ORF">Pfra01_000405800</name>
</gene>
<organism evidence="1 2">
    <name type="scientific">Phytophthora fragariaefolia</name>
    <dbReference type="NCBI Taxonomy" id="1490495"/>
    <lineage>
        <taxon>Eukaryota</taxon>
        <taxon>Sar</taxon>
        <taxon>Stramenopiles</taxon>
        <taxon>Oomycota</taxon>
        <taxon>Peronosporomycetes</taxon>
        <taxon>Peronosporales</taxon>
        <taxon>Peronosporaceae</taxon>
        <taxon>Phytophthora</taxon>
    </lineage>
</organism>
<evidence type="ECO:0000313" key="2">
    <source>
        <dbReference type="Proteomes" id="UP001165121"/>
    </source>
</evidence>
<proteinExistence type="predicted"/>
<name>A0A9W6U1X9_9STRA</name>
<comment type="caution">
    <text evidence="1">The sequence shown here is derived from an EMBL/GenBank/DDBJ whole genome shotgun (WGS) entry which is preliminary data.</text>
</comment>